<evidence type="ECO:0000313" key="1">
    <source>
        <dbReference type="EMBL" id="CAA6807838.1"/>
    </source>
</evidence>
<accession>A0A6S6SX10</accession>
<organism evidence="1">
    <name type="scientific">uncultured Sulfurovum sp</name>
    <dbReference type="NCBI Taxonomy" id="269237"/>
    <lineage>
        <taxon>Bacteria</taxon>
        <taxon>Pseudomonadati</taxon>
        <taxon>Campylobacterota</taxon>
        <taxon>Epsilonproteobacteria</taxon>
        <taxon>Campylobacterales</taxon>
        <taxon>Sulfurovaceae</taxon>
        <taxon>Sulfurovum</taxon>
        <taxon>environmental samples</taxon>
    </lineage>
</organism>
<protein>
    <submittedName>
        <fullName evidence="1">Uncharacterized protein</fullName>
    </submittedName>
</protein>
<name>A0A6S6SX10_9BACT</name>
<proteinExistence type="predicted"/>
<gene>
    <name evidence="1" type="ORF">HELGO_WM3343</name>
</gene>
<dbReference type="AlphaFoldDB" id="A0A6S6SX10"/>
<sequence>MTYLEKLQDKVSCFDWYVCHICEVQNLDEERIGRDSLALLRRDYNLIKNFVISPHAKDVSYLNKMETYIAYAKKNTKYHLNFLDLDAEVIDYFRENASEQCEESFLQNLYTKL</sequence>
<reference evidence="1" key="1">
    <citation type="submission" date="2020-01" db="EMBL/GenBank/DDBJ databases">
        <authorList>
            <person name="Meier V. D."/>
            <person name="Meier V D."/>
        </authorList>
    </citation>
    <scope>NUCLEOTIDE SEQUENCE</scope>
    <source>
        <strain evidence="1">HLG_WM_MAG_01</strain>
    </source>
</reference>
<dbReference type="EMBL" id="CACVAS010000047">
    <property type="protein sequence ID" value="CAA6807838.1"/>
    <property type="molecule type" value="Genomic_DNA"/>
</dbReference>